<keyword evidence="3 8" id="KW-0548">Nucleotidyltransferase</keyword>
<feature type="binding site" evidence="8">
    <location>
        <position position="187"/>
    </location>
    <ligand>
        <name>ATP</name>
        <dbReference type="ChEBI" id="CHEBI:30616"/>
    </ligand>
</feature>
<comment type="catalytic activity">
    <reaction evidence="8">
        <text>L-histidyl-[protein] + UTP = N(tele)-(5'-uridylyl)-L-histidyl-[protein] + diphosphate</text>
        <dbReference type="Rhea" id="RHEA:83891"/>
        <dbReference type="Rhea" id="RHEA-COMP:9745"/>
        <dbReference type="Rhea" id="RHEA-COMP:20239"/>
        <dbReference type="ChEBI" id="CHEBI:29979"/>
        <dbReference type="ChEBI" id="CHEBI:33019"/>
        <dbReference type="ChEBI" id="CHEBI:46398"/>
        <dbReference type="ChEBI" id="CHEBI:233474"/>
    </reaction>
</comment>
<dbReference type="NCBIfam" id="NF000658">
    <property type="entry name" value="PRK00029.1"/>
    <property type="match status" value="1"/>
</dbReference>
<feature type="binding site" evidence="8">
    <location>
        <position position="265"/>
    </location>
    <ligand>
        <name>Mg(2+)</name>
        <dbReference type="ChEBI" id="CHEBI:18420"/>
    </ligand>
</feature>
<evidence type="ECO:0000313" key="9">
    <source>
        <dbReference type="EMBL" id="NYE84519.1"/>
    </source>
</evidence>
<reference evidence="9 10" key="1">
    <citation type="submission" date="2020-07" db="EMBL/GenBank/DDBJ databases">
        <title>Genomic Encyclopedia of Type Strains, Phase IV (KMG-V): Genome sequencing to study the core and pangenomes of soil and plant-associated prokaryotes.</title>
        <authorList>
            <person name="Whitman W."/>
        </authorList>
    </citation>
    <scope>NUCLEOTIDE SEQUENCE [LARGE SCALE GENOMIC DNA]</scope>
    <source>
        <strain evidence="9 10">SAS40</strain>
    </source>
</reference>
<dbReference type="RefSeq" id="WP_179588197.1">
    <property type="nucleotide sequence ID" value="NZ_JACBYR010000001.1"/>
</dbReference>
<keyword evidence="4 8" id="KW-0479">Metal-binding</keyword>
<protein>
    <recommendedName>
        <fullName evidence="8">Protein nucleotidyltransferase YdiU</fullName>
        <ecNumber evidence="8">2.7.7.-</ecNumber>
    </recommendedName>
    <alternativeName>
        <fullName evidence="8">Protein adenylyltransferase YdiU</fullName>
        <ecNumber evidence="8">2.7.7.108</ecNumber>
    </alternativeName>
    <alternativeName>
        <fullName evidence="8">Protein uridylyltransferase YdiU</fullName>
        <ecNumber evidence="8">2.7.7.-</ecNumber>
    </alternativeName>
</protein>
<feature type="binding site" evidence="8">
    <location>
        <position position="274"/>
    </location>
    <ligand>
        <name>Mg(2+)</name>
        <dbReference type="ChEBI" id="CHEBI:18420"/>
    </ligand>
</feature>
<evidence type="ECO:0000256" key="6">
    <source>
        <dbReference type="ARBA" id="ARBA00022840"/>
    </source>
</evidence>
<dbReference type="GO" id="GO:0005524">
    <property type="term" value="F:ATP binding"/>
    <property type="evidence" value="ECO:0007669"/>
    <property type="project" value="UniProtKB-UniRule"/>
</dbReference>
<keyword evidence="7 8" id="KW-0460">Magnesium</keyword>
<organism evidence="9 10">
    <name type="scientific">Pigmentiphaga litoralis</name>
    <dbReference type="NCBI Taxonomy" id="516702"/>
    <lineage>
        <taxon>Bacteria</taxon>
        <taxon>Pseudomonadati</taxon>
        <taxon>Pseudomonadota</taxon>
        <taxon>Betaproteobacteria</taxon>
        <taxon>Burkholderiales</taxon>
        <taxon>Alcaligenaceae</taxon>
        <taxon>Pigmentiphaga</taxon>
    </lineage>
</organism>
<evidence type="ECO:0000256" key="3">
    <source>
        <dbReference type="ARBA" id="ARBA00022695"/>
    </source>
</evidence>
<accession>A0A7Y9IWZ5</accession>
<feature type="binding site" evidence="8">
    <location>
        <position position="97"/>
    </location>
    <ligand>
        <name>ATP</name>
        <dbReference type="ChEBI" id="CHEBI:30616"/>
    </ligand>
</feature>
<evidence type="ECO:0000256" key="1">
    <source>
        <dbReference type="ARBA" id="ARBA00009747"/>
    </source>
</evidence>
<dbReference type="GO" id="GO:0030145">
    <property type="term" value="F:manganese ion binding"/>
    <property type="evidence" value="ECO:0007669"/>
    <property type="project" value="UniProtKB-UniRule"/>
</dbReference>
<evidence type="ECO:0000256" key="2">
    <source>
        <dbReference type="ARBA" id="ARBA00022679"/>
    </source>
</evidence>
<dbReference type="AlphaFoldDB" id="A0A7Y9IWZ5"/>
<feature type="binding site" evidence="8">
    <location>
        <position position="180"/>
    </location>
    <ligand>
        <name>ATP</name>
        <dbReference type="ChEBI" id="CHEBI:30616"/>
    </ligand>
</feature>
<dbReference type="Proteomes" id="UP000542125">
    <property type="component" value="Unassembled WGS sequence"/>
</dbReference>
<keyword evidence="8" id="KW-0464">Manganese</keyword>
<dbReference type="HAMAP" id="MF_00692">
    <property type="entry name" value="SelO"/>
    <property type="match status" value="1"/>
</dbReference>
<dbReference type="PANTHER" id="PTHR32057:SF14">
    <property type="entry name" value="PROTEIN ADENYLYLTRANSFERASE SELO, MITOCHONDRIAL"/>
    <property type="match status" value="1"/>
</dbReference>
<comment type="catalytic activity">
    <reaction evidence="8">
        <text>L-threonyl-[protein] + ATP = 3-O-(5'-adenylyl)-L-threonyl-[protein] + diphosphate</text>
        <dbReference type="Rhea" id="RHEA:54292"/>
        <dbReference type="Rhea" id="RHEA-COMP:11060"/>
        <dbReference type="Rhea" id="RHEA-COMP:13847"/>
        <dbReference type="ChEBI" id="CHEBI:30013"/>
        <dbReference type="ChEBI" id="CHEBI:30616"/>
        <dbReference type="ChEBI" id="CHEBI:33019"/>
        <dbReference type="ChEBI" id="CHEBI:138113"/>
        <dbReference type="EC" id="2.7.7.108"/>
    </reaction>
</comment>
<feature type="active site" description="Proton acceptor" evidence="8">
    <location>
        <position position="264"/>
    </location>
</feature>
<dbReference type="EC" id="2.7.7.-" evidence="8"/>
<dbReference type="GO" id="GO:0000287">
    <property type="term" value="F:magnesium ion binding"/>
    <property type="evidence" value="ECO:0007669"/>
    <property type="project" value="UniProtKB-UniRule"/>
</dbReference>
<evidence type="ECO:0000313" key="10">
    <source>
        <dbReference type="Proteomes" id="UP000542125"/>
    </source>
</evidence>
<feature type="binding site" evidence="8">
    <location>
        <position position="98"/>
    </location>
    <ligand>
        <name>ATP</name>
        <dbReference type="ChEBI" id="CHEBI:30616"/>
    </ligand>
</feature>
<feature type="binding site" evidence="8">
    <location>
        <position position="274"/>
    </location>
    <ligand>
        <name>ATP</name>
        <dbReference type="ChEBI" id="CHEBI:30616"/>
    </ligand>
</feature>
<evidence type="ECO:0000256" key="8">
    <source>
        <dbReference type="HAMAP-Rule" id="MF_00692"/>
    </source>
</evidence>
<comment type="catalytic activity">
    <reaction evidence="8">
        <text>L-tyrosyl-[protein] + ATP = O-(5'-adenylyl)-L-tyrosyl-[protein] + diphosphate</text>
        <dbReference type="Rhea" id="RHEA:54288"/>
        <dbReference type="Rhea" id="RHEA-COMP:10136"/>
        <dbReference type="Rhea" id="RHEA-COMP:13846"/>
        <dbReference type="ChEBI" id="CHEBI:30616"/>
        <dbReference type="ChEBI" id="CHEBI:33019"/>
        <dbReference type="ChEBI" id="CHEBI:46858"/>
        <dbReference type="ChEBI" id="CHEBI:83624"/>
        <dbReference type="EC" id="2.7.7.108"/>
    </reaction>
</comment>
<feature type="binding site" evidence="8">
    <location>
        <position position="95"/>
    </location>
    <ligand>
        <name>ATP</name>
        <dbReference type="ChEBI" id="CHEBI:30616"/>
    </ligand>
</feature>
<evidence type="ECO:0000256" key="7">
    <source>
        <dbReference type="ARBA" id="ARBA00022842"/>
    </source>
</evidence>
<comment type="function">
    <text evidence="8">Nucleotidyltransferase involved in the post-translational modification of proteins. It can catalyze the addition of adenosine monophosphate (AMP) or uridine monophosphate (UMP) to a protein, resulting in modifications known as AMPylation and UMPylation.</text>
</comment>
<dbReference type="EC" id="2.7.7.108" evidence="8"/>
<comment type="catalytic activity">
    <reaction evidence="8">
        <text>L-seryl-[protein] + UTP = O-(5'-uridylyl)-L-seryl-[protein] + diphosphate</text>
        <dbReference type="Rhea" id="RHEA:64604"/>
        <dbReference type="Rhea" id="RHEA-COMP:9863"/>
        <dbReference type="Rhea" id="RHEA-COMP:16635"/>
        <dbReference type="ChEBI" id="CHEBI:29999"/>
        <dbReference type="ChEBI" id="CHEBI:33019"/>
        <dbReference type="ChEBI" id="CHEBI:46398"/>
        <dbReference type="ChEBI" id="CHEBI:156051"/>
    </reaction>
</comment>
<proteinExistence type="inferred from homology"/>
<dbReference type="Pfam" id="PF02696">
    <property type="entry name" value="SelO"/>
    <property type="match status" value="1"/>
</dbReference>
<feature type="binding site" evidence="8">
    <location>
        <position position="130"/>
    </location>
    <ligand>
        <name>ATP</name>
        <dbReference type="ChEBI" id="CHEBI:30616"/>
    </ligand>
</feature>
<comment type="similarity">
    <text evidence="1 8">Belongs to the SELO family.</text>
</comment>
<keyword evidence="2 8" id="KW-0808">Transferase</keyword>
<feature type="binding site" evidence="8">
    <location>
        <position position="129"/>
    </location>
    <ligand>
        <name>ATP</name>
        <dbReference type="ChEBI" id="CHEBI:30616"/>
    </ligand>
</feature>
<evidence type="ECO:0000256" key="5">
    <source>
        <dbReference type="ARBA" id="ARBA00022741"/>
    </source>
</evidence>
<sequence length="507" mass="55481">MTTPLAPTLDALKVVNSFADASPDFYTRVTAQPLTDPWLVHANADAAALIGLSPDVFTTPEFLRVFSGAAPLPGGVSLAAVYSGHQFGVWAGQLGDGRALLLGEVDTPAGPWELQLKGSGRTPYSRMGDGKAVLRSSVREYLASEAMVGLGIPTTRALALVASDDPVRRETMETAAVVTRMSPSFVRFGSFEHWASRQQIEPLRVLADYVIDHFYPECRTAPEGAADVAGGPYLRLLAEVTRRTAALMAQWQVVGFCHGVMNTDNMSILGLTLDYGPYGFMDAFDAHHICNHTDSAGRYAWDAQPAVGHWNLYKLAGALFPLIEDEDAIRASLDGYEATFLDTFHGLMARKLGLAAWRESDADLVNALWAVMHRNGADFTLSFRRLAQVHKDPATEAAASAGRETFVDLFADRPAAEAWLDTYRARLREDDLDDAARADAMNRINPLYVLRNHLAETAIRAATQRDTSEIETLVMLLKDPYTERPGFDAYCRIPPDWASHLEVSCSS</sequence>
<comment type="cofactor">
    <cofactor evidence="8">
        <name>Mg(2+)</name>
        <dbReference type="ChEBI" id="CHEBI:18420"/>
    </cofactor>
    <cofactor evidence="8">
        <name>Mn(2+)</name>
        <dbReference type="ChEBI" id="CHEBI:29035"/>
    </cofactor>
</comment>
<comment type="caution">
    <text evidence="9">The sequence shown here is derived from an EMBL/GenBank/DDBJ whole genome shotgun (WGS) entry which is preliminary data.</text>
</comment>
<dbReference type="InterPro" id="IPR003846">
    <property type="entry name" value="SelO"/>
</dbReference>
<comment type="catalytic activity">
    <reaction evidence="8">
        <text>L-tyrosyl-[protein] + UTP = O-(5'-uridylyl)-L-tyrosyl-[protein] + diphosphate</text>
        <dbReference type="Rhea" id="RHEA:83887"/>
        <dbReference type="Rhea" id="RHEA-COMP:10136"/>
        <dbReference type="Rhea" id="RHEA-COMP:20238"/>
        <dbReference type="ChEBI" id="CHEBI:33019"/>
        <dbReference type="ChEBI" id="CHEBI:46398"/>
        <dbReference type="ChEBI" id="CHEBI:46858"/>
        <dbReference type="ChEBI" id="CHEBI:90602"/>
    </reaction>
</comment>
<gene>
    <name evidence="8" type="primary">ydiU</name>
    <name evidence="8" type="synonym">selO</name>
    <name evidence="9" type="ORF">FHW18_003790</name>
</gene>
<evidence type="ECO:0000256" key="4">
    <source>
        <dbReference type="ARBA" id="ARBA00022723"/>
    </source>
</evidence>
<dbReference type="EMBL" id="JACBYR010000001">
    <property type="protein sequence ID" value="NYE84519.1"/>
    <property type="molecule type" value="Genomic_DNA"/>
</dbReference>
<dbReference type="PANTHER" id="PTHR32057">
    <property type="entry name" value="PROTEIN ADENYLYLTRANSFERASE SELO, MITOCHONDRIAL"/>
    <property type="match status" value="1"/>
</dbReference>
<keyword evidence="5 8" id="KW-0547">Nucleotide-binding</keyword>
<dbReference type="GO" id="GO:0070733">
    <property type="term" value="F:AMPylase activity"/>
    <property type="evidence" value="ECO:0007669"/>
    <property type="project" value="UniProtKB-EC"/>
</dbReference>
<keyword evidence="6 8" id="KW-0067">ATP-binding</keyword>
<name>A0A7Y9IWZ5_9BURK</name>
<comment type="catalytic activity">
    <reaction evidence="8">
        <text>L-seryl-[protein] + ATP = 3-O-(5'-adenylyl)-L-seryl-[protein] + diphosphate</text>
        <dbReference type="Rhea" id="RHEA:58120"/>
        <dbReference type="Rhea" id="RHEA-COMP:9863"/>
        <dbReference type="Rhea" id="RHEA-COMP:15073"/>
        <dbReference type="ChEBI" id="CHEBI:29999"/>
        <dbReference type="ChEBI" id="CHEBI:30616"/>
        <dbReference type="ChEBI" id="CHEBI:33019"/>
        <dbReference type="ChEBI" id="CHEBI:142516"/>
        <dbReference type="EC" id="2.7.7.108"/>
    </reaction>
</comment>
<feature type="binding site" evidence="8">
    <location>
        <position position="117"/>
    </location>
    <ligand>
        <name>ATP</name>
        <dbReference type="ChEBI" id="CHEBI:30616"/>
    </ligand>
</feature>
<keyword evidence="10" id="KW-1185">Reference proteome</keyword>